<accession>A0A2P9HEL0</accession>
<name>A0A2P9HEL0_9HYPH</name>
<evidence type="ECO:0000313" key="2">
    <source>
        <dbReference type="Proteomes" id="UP000246073"/>
    </source>
</evidence>
<dbReference type="RefSeq" id="WP_109366667.1">
    <property type="nucleotide sequence ID" value="NZ_OOFM01000003.1"/>
</dbReference>
<dbReference type="Proteomes" id="UP000246073">
    <property type="component" value="Unassembled WGS sequence"/>
</dbReference>
<proteinExistence type="predicted"/>
<dbReference type="EMBL" id="OOFM01000003">
    <property type="protein sequence ID" value="SPL62536.1"/>
    <property type="molecule type" value="Genomic_DNA"/>
</dbReference>
<dbReference type="AlphaFoldDB" id="A0A2P9HEL0"/>
<evidence type="ECO:0000313" key="1">
    <source>
        <dbReference type="EMBL" id="SPL62536.1"/>
    </source>
</evidence>
<organism evidence="1 2">
    <name type="scientific">Ochrobactrum soli</name>
    <dbReference type="NCBI Taxonomy" id="2448455"/>
    <lineage>
        <taxon>Bacteria</taxon>
        <taxon>Pseudomonadati</taxon>
        <taxon>Pseudomonadota</taxon>
        <taxon>Alphaproteobacteria</taxon>
        <taxon>Hyphomicrobiales</taxon>
        <taxon>Brucellaceae</taxon>
        <taxon>Brucella/Ochrobactrum group</taxon>
        <taxon>Ochrobactrum</taxon>
    </lineage>
</organism>
<gene>
    <name evidence="1" type="ORF">OHAE_5143</name>
</gene>
<reference evidence="2" key="1">
    <citation type="submission" date="2017-12" db="EMBL/GenBank/DDBJ databases">
        <authorList>
            <person name="Diaz M."/>
        </authorList>
    </citation>
    <scope>NUCLEOTIDE SEQUENCE [LARGE SCALE GENOMIC DNA]</scope>
    <source>
        <strain evidence="2">FI11154</strain>
    </source>
</reference>
<protein>
    <submittedName>
        <fullName evidence="1">Uncharacterized protein</fullName>
    </submittedName>
</protein>
<sequence>MQSLFSSPVNFQTVLNHAQMCDDELDRSIEIKQFHGGKLSPCFVKFDAAGLGVASRVKLVEPIIEAFVRPRIMLDGDDGLCFYFAVNELCSNRTKLEDCARQFSRNLHRTALTIETYGQFAGRALTLALLFDRESKRLAREWAEANFDVRLLPLDLAEDGEKERETSDEEAA</sequence>